<comment type="caution">
    <text evidence="2">The sequence shown here is derived from an EMBL/GenBank/DDBJ whole genome shotgun (WGS) entry which is preliminary data.</text>
</comment>
<name>A0A3N0E1N6_SINP1</name>
<dbReference type="NCBIfam" id="TIGR03891">
    <property type="entry name" value="thiopep_ocin"/>
    <property type="match status" value="1"/>
</dbReference>
<dbReference type="AlphaFoldDB" id="A0A3N0E1N6"/>
<proteinExistence type="predicted"/>
<dbReference type="EMBL" id="RJTM01000122">
    <property type="protein sequence ID" value="RNL81730.1"/>
    <property type="molecule type" value="Genomic_DNA"/>
</dbReference>
<keyword evidence="3" id="KW-1185">Reference proteome</keyword>
<evidence type="ECO:0000313" key="3">
    <source>
        <dbReference type="Proteomes" id="UP000267469"/>
    </source>
</evidence>
<evidence type="ECO:0000313" key="2">
    <source>
        <dbReference type="EMBL" id="RNL81730.1"/>
    </source>
</evidence>
<reference evidence="2 3" key="1">
    <citation type="submission" date="2018-10" db="EMBL/GenBank/DDBJ databases">
        <title>Sinomicrobium pectinilyticum sp. nov., a pectinase-producing bacterium isolated from alkaline and saline soil, and emended description of the genus Sinomicrobium.</title>
        <authorList>
            <person name="Cheng B."/>
            <person name="Li C."/>
            <person name="Lai Q."/>
            <person name="Du M."/>
            <person name="Shao Z."/>
            <person name="Xu P."/>
            <person name="Yang C."/>
        </authorList>
    </citation>
    <scope>NUCLEOTIDE SEQUENCE [LARGE SCALE GENOMIC DNA]</scope>
    <source>
        <strain evidence="2 3">5DNS001</strain>
    </source>
</reference>
<dbReference type="RefSeq" id="WP_123217521.1">
    <property type="nucleotide sequence ID" value="NZ_RJTM01000122.1"/>
</dbReference>
<sequence>MEQNNWLAAHIFYPGNLDNVLVYLVRPFLNNISVKLQQPTPYFFIRYWEEGSHIRLRLNPVPGKEEFIRKELLTRAASFFREYPALPRDSGSSLPAPTVQFVPYIPETERYGNLKSLPQAEYQFFRSSAFVLEWLTGTSKAPILIESLRMHLILLLATGQDLNRLNEICTFFIDGWLPRLYDGSTDEAIQKEQWLKLFRQSFLRHSEQILPASGIFREELVQGTADPRSLTFLQANTDIFREYENIGFTDDKMKSVISSMIHMGNNRLGISNHEEAYGMYCTQQCLQFIHKTKSRISNP</sequence>
<dbReference type="InterPro" id="IPR023809">
    <property type="entry name" value="Thiopep_bacteriocin_synth_dom"/>
</dbReference>
<dbReference type="Pfam" id="PF14028">
    <property type="entry name" value="Lant_dehydr_C"/>
    <property type="match status" value="1"/>
</dbReference>
<dbReference type="Proteomes" id="UP000267469">
    <property type="component" value="Unassembled WGS sequence"/>
</dbReference>
<protein>
    <recommendedName>
        <fullName evidence="1">Thiopeptide-type bacteriocin biosynthesis domain-containing protein</fullName>
    </recommendedName>
</protein>
<accession>A0A3N0E1N6</accession>
<organism evidence="2 3">
    <name type="scientific">Sinomicrobium pectinilyticum</name>
    <dbReference type="NCBI Taxonomy" id="1084421"/>
    <lineage>
        <taxon>Bacteria</taxon>
        <taxon>Pseudomonadati</taxon>
        <taxon>Bacteroidota</taxon>
        <taxon>Flavobacteriia</taxon>
        <taxon>Flavobacteriales</taxon>
        <taxon>Flavobacteriaceae</taxon>
        <taxon>Sinomicrobium</taxon>
    </lineage>
</organism>
<gene>
    <name evidence="2" type="ORF">ED312_18540</name>
</gene>
<feature type="domain" description="Thiopeptide-type bacteriocin biosynthesis" evidence="1">
    <location>
        <begin position="6"/>
        <end position="284"/>
    </location>
</feature>
<evidence type="ECO:0000259" key="1">
    <source>
        <dbReference type="Pfam" id="PF14028"/>
    </source>
</evidence>
<dbReference type="OrthoDB" id="1273722at2"/>